<gene>
    <name evidence="2" type="ORF">ACFPYI_03170</name>
</gene>
<dbReference type="EMBL" id="JBHSQH010000001">
    <property type="protein sequence ID" value="MFC5970322.1"/>
    <property type="molecule type" value="Genomic_DNA"/>
</dbReference>
<dbReference type="AlphaFoldDB" id="A0ABD5RIZ8"/>
<evidence type="ECO:0000313" key="3">
    <source>
        <dbReference type="Proteomes" id="UP001596099"/>
    </source>
</evidence>
<dbReference type="PANTHER" id="PTHR42912">
    <property type="entry name" value="METHYLTRANSFERASE"/>
    <property type="match status" value="1"/>
</dbReference>
<proteinExistence type="predicted"/>
<dbReference type="EC" id="2.1.1.-" evidence="2"/>
<comment type="caution">
    <text evidence="2">The sequence shown here is derived from an EMBL/GenBank/DDBJ whole genome shotgun (WGS) entry which is preliminary data.</text>
</comment>
<evidence type="ECO:0000259" key="1">
    <source>
        <dbReference type="Pfam" id="PF08241"/>
    </source>
</evidence>
<dbReference type="GO" id="GO:0032259">
    <property type="term" value="P:methylation"/>
    <property type="evidence" value="ECO:0007669"/>
    <property type="project" value="UniProtKB-KW"/>
</dbReference>
<keyword evidence="3" id="KW-1185">Reference proteome</keyword>
<organism evidence="2 3">
    <name type="scientific">Halomarina salina</name>
    <dbReference type="NCBI Taxonomy" id="1872699"/>
    <lineage>
        <taxon>Archaea</taxon>
        <taxon>Methanobacteriati</taxon>
        <taxon>Methanobacteriota</taxon>
        <taxon>Stenosarchaea group</taxon>
        <taxon>Halobacteria</taxon>
        <taxon>Halobacteriales</taxon>
        <taxon>Natronomonadaceae</taxon>
        <taxon>Halomarina</taxon>
    </lineage>
</organism>
<sequence>MGQRRRVRDAYDDIAADYDDQRGEDGAGVLRVLLDRLGPDSRVLDAGCGGGRVGLDGLDPHHRTVGLDFSGEQLRVAAEAGRGDALVAGDMTGLPFADDAFDAVASLFAVIHLPTDDHGTALSEFARVLRPGGWLLFNTGDHEWEGANDDWLETGTRMEWSYPDPEETRRLLADAGFEVESFWDPDDERGGDFPMFLARRAE</sequence>
<dbReference type="Pfam" id="PF08241">
    <property type="entry name" value="Methyltransf_11"/>
    <property type="match status" value="1"/>
</dbReference>
<dbReference type="CDD" id="cd02440">
    <property type="entry name" value="AdoMet_MTases"/>
    <property type="match status" value="1"/>
</dbReference>
<dbReference type="InterPro" id="IPR050508">
    <property type="entry name" value="Methyltransf_Superfamily"/>
</dbReference>
<feature type="domain" description="Methyltransferase type 11" evidence="1">
    <location>
        <begin position="44"/>
        <end position="137"/>
    </location>
</feature>
<reference evidence="2 3" key="1">
    <citation type="journal article" date="2019" name="Int. J. Syst. Evol. Microbiol.">
        <title>The Global Catalogue of Microorganisms (GCM) 10K type strain sequencing project: providing services to taxonomists for standard genome sequencing and annotation.</title>
        <authorList>
            <consortium name="The Broad Institute Genomics Platform"/>
            <consortium name="The Broad Institute Genome Sequencing Center for Infectious Disease"/>
            <person name="Wu L."/>
            <person name="Ma J."/>
        </authorList>
    </citation>
    <scope>NUCLEOTIDE SEQUENCE [LARGE SCALE GENOMIC DNA]</scope>
    <source>
        <strain evidence="2 3">CGMCC 1.12543</strain>
    </source>
</reference>
<dbReference type="RefSeq" id="WP_247419173.1">
    <property type="nucleotide sequence ID" value="NZ_JALLGW010000002.1"/>
</dbReference>
<dbReference type="Gene3D" id="3.40.50.150">
    <property type="entry name" value="Vaccinia Virus protein VP39"/>
    <property type="match status" value="1"/>
</dbReference>
<keyword evidence="2" id="KW-0808">Transferase</keyword>
<name>A0ABD5RIZ8_9EURY</name>
<dbReference type="InterPro" id="IPR029063">
    <property type="entry name" value="SAM-dependent_MTases_sf"/>
</dbReference>
<accession>A0ABD5RIZ8</accession>
<dbReference type="SUPFAM" id="SSF53335">
    <property type="entry name" value="S-adenosyl-L-methionine-dependent methyltransferases"/>
    <property type="match status" value="1"/>
</dbReference>
<dbReference type="Proteomes" id="UP001596099">
    <property type="component" value="Unassembled WGS sequence"/>
</dbReference>
<dbReference type="InterPro" id="IPR013216">
    <property type="entry name" value="Methyltransf_11"/>
</dbReference>
<dbReference type="PANTHER" id="PTHR42912:SF80">
    <property type="entry name" value="METHYLTRANSFERASE DOMAIN-CONTAINING PROTEIN"/>
    <property type="match status" value="1"/>
</dbReference>
<protein>
    <submittedName>
        <fullName evidence="2">Class I SAM-dependent methyltransferase</fullName>
        <ecNumber evidence="2">2.1.1.-</ecNumber>
    </submittedName>
</protein>
<dbReference type="GO" id="GO:0008168">
    <property type="term" value="F:methyltransferase activity"/>
    <property type="evidence" value="ECO:0007669"/>
    <property type="project" value="UniProtKB-KW"/>
</dbReference>
<keyword evidence="2" id="KW-0489">Methyltransferase</keyword>
<evidence type="ECO:0000313" key="2">
    <source>
        <dbReference type="EMBL" id="MFC5970322.1"/>
    </source>
</evidence>